<reference evidence="2" key="1">
    <citation type="submission" date="2022-03" db="EMBL/GenBank/DDBJ databases">
        <authorList>
            <person name="Lindestad O."/>
        </authorList>
    </citation>
    <scope>NUCLEOTIDE SEQUENCE</scope>
</reference>
<dbReference type="EMBL" id="CAKXAJ010025115">
    <property type="protein sequence ID" value="CAH2235192.1"/>
    <property type="molecule type" value="Genomic_DNA"/>
</dbReference>
<keyword evidence="3" id="KW-1185">Reference proteome</keyword>
<evidence type="ECO:0000313" key="2">
    <source>
        <dbReference type="EMBL" id="CAH2235192.1"/>
    </source>
</evidence>
<evidence type="ECO:0000313" key="3">
    <source>
        <dbReference type="Proteomes" id="UP000838756"/>
    </source>
</evidence>
<protein>
    <submittedName>
        <fullName evidence="2">Jg10444 protein</fullName>
    </submittedName>
</protein>
<dbReference type="AlphaFoldDB" id="A0A8S4REH2"/>
<evidence type="ECO:0000256" key="1">
    <source>
        <dbReference type="SAM" id="MobiDB-lite"/>
    </source>
</evidence>
<name>A0A8S4REH2_9NEOP</name>
<organism evidence="2 3">
    <name type="scientific">Pararge aegeria aegeria</name>
    <dbReference type="NCBI Taxonomy" id="348720"/>
    <lineage>
        <taxon>Eukaryota</taxon>
        <taxon>Metazoa</taxon>
        <taxon>Ecdysozoa</taxon>
        <taxon>Arthropoda</taxon>
        <taxon>Hexapoda</taxon>
        <taxon>Insecta</taxon>
        <taxon>Pterygota</taxon>
        <taxon>Neoptera</taxon>
        <taxon>Endopterygota</taxon>
        <taxon>Lepidoptera</taxon>
        <taxon>Glossata</taxon>
        <taxon>Ditrysia</taxon>
        <taxon>Papilionoidea</taxon>
        <taxon>Nymphalidae</taxon>
        <taxon>Satyrinae</taxon>
        <taxon>Satyrini</taxon>
        <taxon>Parargina</taxon>
        <taxon>Pararge</taxon>
    </lineage>
</organism>
<gene>
    <name evidence="2" type="primary">jg10444</name>
    <name evidence="2" type="ORF">PAEG_LOCUS12864</name>
</gene>
<feature type="region of interest" description="Disordered" evidence="1">
    <location>
        <begin position="12"/>
        <end position="43"/>
    </location>
</feature>
<sequence length="114" mass="12758">MANVGGYLRASLQSPAQRMDPGDIWSREVVGPGGNRTGSRRSGRQVPYCWSEEVGLLIPPEPWTVQMEQKDKGTFSIVYKRKFLNSILQINSFSREDSVTTKIMGLAENQCCAF</sequence>
<comment type="caution">
    <text evidence="2">The sequence shown here is derived from an EMBL/GenBank/DDBJ whole genome shotgun (WGS) entry which is preliminary data.</text>
</comment>
<proteinExistence type="predicted"/>
<accession>A0A8S4REH2</accession>
<dbReference type="Proteomes" id="UP000838756">
    <property type="component" value="Unassembled WGS sequence"/>
</dbReference>